<comment type="catalytic activity">
    <reaction evidence="1 13">
        <text>ATP-dependent breakage, passage and rejoining of double-stranded DNA.</text>
        <dbReference type="EC" id="5.6.2.2"/>
    </reaction>
</comment>
<dbReference type="InterPro" id="IPR000565">
    <property type="entry name" value="Topo_IIA_B"/>
</dbReference>
<comment type="cofactor">
    <cofactor evidence="13">
        <name>Mg(2+)</name>
        <dbReference type="ChEBI" id="CHEBI:18420"/>
    </cofactor>
    <cofactor evidence="13">
        <name>Mn(2+)</name>
        <dbReference type="ChEBI" id="CHEBI:29035"/>
    </cofactor>
    <cofactor evidence="13">
        <name>Ca(2+)</name>
        <dbReference type="ChEBI" id="CHEBI:29108"/>
    </cofactor>
    <text evidence="13">Binds two Mg(2+) per subunit. The magnesium ions form salt bridges with both the protein and the DNA. Can also accept other divalent metal cations, such as Mn(2+) or Ca(2+).</text>
</comment>
<dbReference type="NCBIfam" id="TIGR01059">
    <property type="entry name" value="gyrB"/>
    <property type="match status" value="1"/>
</dbReference>
<dbReference type="InterPro" id="IPR049353">
    <property type="entry name" value="GyrB_hook"/>
</dbReference>
<dbReference type="PANTHER" id="PTHR45866">
    <property type="entry name" value="DNA GYRASE/TOPOISOMERASE SUBUNIT B"/>
    <property type="match status" value="1"/>
</dbReference>
<dbReference type="EC" id="5.6.2.2" evidence="3 13"/>
<name>D0Z136_PHODD</name>
<comment type="similarity">
    <text evidence="2 13">Belongs to the type II topoisomerase GyrB family.</text>
</comment>
<evidence type="ECO:0000256" key="6">
    <source>
        <dbReference type="ARBA" id="ARBA00022723"/>
    </source>
</evidence>
<dbReference type="InterPro" id="IPR018522">
    <property type="entry name" value="TopoIIA_CS"/>
</dbReference>
<proteinExistence type="inferred from homology"/>
<gene>
    <name evidence="13" type="primary">gyrB</name>
    <name evidence="15" type="ORF">VDA_003250</name>
</gene>
<dbReference type="FunFam" id="3.30.565.10:FF:000002">
    <property type="entry name" value="DNA gyrase subunit B"/>
    <property type="match status" value="1"/>
</dbReference>
<dbReference type="GO" id="GO:0005737">
    <property type="term" value="C:cytoplasm"/>
    <property type="evidence" value="ECO:0007669"/>
    <property type="project" value="UniProtKB-SubCell"/>
</dbReference>
<dbReference type="PROSITE" id="PS00177">
    <property type="entry name" value="TOPOISOMERASE_II"/>
    <property type="match status" value="1"/>
</dbReference>
<dbReference type="CDD" id="cd03366">
    <property type="entry name" value="TOPRIM_TopoIIA_GyrB"/>
    <property type="match status" value="1"/>
</dbReference>
<dbReference type="eggNOG" id="COG0187">
    <property type="taxonomic scope" value="Bacteria"/>
</dbReference>
<dbReference type="Pfam" id="PF01751">
    <property type="entry name" value="Toprim"/>
    <property type="match status" value="1"/>
</dbReference>
<dbReference type="InterPro" id="IPR013760">
    <property type="entry name" value="Topo_IIA-like_dom_sf"/>
</dbReference>
<dbReference type="PROSITE" id="PS50880">
    <property type="entry name" value="TOPRIM"/>
    <property type="match status" value="1"/>
</dbReference>
<evidence type="ECO:0000256" key="5">
    <source>
        <dbReference type="ARBA" id="ARBA00022490"/>
    </source>
</evidence>
<evidence type="ECO:0000256" key="4">
    <source>
        <dbReference type="ARBA" id="ARBA00019166"/>
    </source>
</evidence>
<dbReference type="FunFam" id="3.30.230.10:FF:000005">
    <property type="entry name" value="DNA gyrase subunit B"/>
    <property type="match status" value="1"/>
</dbReference>
<evidence type="ECO:0000256" key="7">
    <source>
        <dbReference type="ARBA" id="ARBA00022741"/>
    </source>
</evidence>
<dbReference type="SUPFAM" id="SSF55874">
    <property type="entry name" value="ATPase domain of HSP90 chaperone/DNA topoisomerase II/histidine kinase"/>
    <property type="match status" value="1"/>
</dbReference>
<evidence type="ECO:0000259" key="14">
    <source>
        <dbReference type="PROSITE" id="PS50880"/>
    </source>
</evidence>
<dbReference type="InterPro" id="IPR003594">
    <property type="entry name" value="HATPase_dom"/>
</dbReference>
<evidence type="ECO:0000256" key="8">
    <source>
        <dbReference type="ARBA" id="ARBA00022840"/>
    </source>
</evidence>
<dbReference type="InterPro" id="IPR011557">
    <property type="entry name" value="GyrB"/>
</dbReference>
<protein>
    <recommendedName>
        <fullName evidence="4 13">DNA gyrase subunit B</fullName>
        <ecNumber evidence="3 13">5.6.2.2</ecNumber>
    </recommendedName>
</protein>
<evidence type="ECO:0000256" key="11">
    <source>
        <dbReference type="ARBA" id="ARBA00023125"/>
    </source>
</evidence>
<keyword evidence="11" id="KW-0238">DNA-binding</keyword>
<feature type="site" description="Interaction with DNA" evidence="13">
    <location>
        <position position="439"/>
    </location>
</feature>
<evidence type="ECO:0000256" key="12">
    <source>
        <dbReference type="ARBA" id="ARBA00023235"/>
    </source>
</evidence>
<feature type="binding site" evidence="13">
    <location>
        <position position="488"/>
    </location>
    <ligand>
        <name>Mg(2+)</name>
        <dbReference type="ChEBI" id="CHEBI:18420"/>
        <label>2</label>
    </ligand>
</feature>
<evidence type="ECO:0000313" key="15">
    <source>
        <dbReference type="EMBL" id="EEZ42217.1"/>
    </source>
</evidence>
<feature type="site" description="Interaction with DNA" evidence="13">
    <location>
        <position position="442"/>
    </location>
</feature>
<accession>D0Z136</accession>
<dbReference type="FunFam" id="3.40.50.670:FF:000005">
    <property type="entry name" value="DNA gyrase subunit B"/>
    <property type="match status" value="1"/>
</dbReference>
<feature type="binding site" evidence="13">
    <location>
        <position position="488"/>
    </location>
    <ligand>
        <name>Mg(2+)</name>
        <dbReference type="ChEBI" id="CHEBI:18420"/>
        <label>1</label>
        <note>catalytic</note>
    </ligand>
</feature>
<comment type="miscellaneous">
    <text evidence="13">Few gyrases are as efficient as E.coli at forming negative supercoils. Not all organisms have 2 type II topoisomerases; in organisms with a single type II topoisomerase this enzyme also has to decatenate newly replicated chromosomes.</text>
</comment>
<reference evidence="15 16" key="1">
    <citation type="submission" date="2009-11" db="EMBL/GenBank/DDBJ databases">
        <authorList>
            <consortium name="Los Alamos National Laboratory (LANL)"/>
            <consortium name="National Microbial Pathogen Data Resource (NMPDR)"/>
            <person name="Munk A.C."/>
            <person name="Tapia R."/>
            <person name="Green L."/>
            <person name="Rogers Y."/>
            <person name="Detter J.C."/>
            <person name="Bruce D."/>
            <person name="Brettin T.S."/>
            <person name="Colwell R."/>
            <person name="Huq A."/>
            <person name="Grim C.J."/>
            <person name="Hasan N.A."/>
            <person name="Vonstein V."/>
            <person name="Bartels D."/>
        </authorList>
    </citation>
    <scope>NUCLEOTIDE SEQUENCE [LARGE SCALE GENOMIC DNA]</scope>
    <source>
        <strain evidence="15 16">CIP 102761</strain>
    </source>
</reference>
<dbReference type="PRINTS" id="PR00418">
    <property type="entry name" value="TPI2FAMILY"/>
</dbReference>
<dbReference type="InterPro" id="IPR013506">
    <property type="entry name" value="Topo_IIA_bsu_dom2"/>
</dbReference>
<dbReference type="InterPro" id="IPR006171">
    <property type="entry name" value="TOPRIM_dom"/>
</dbReference>
<evidence type="ECO:0000256" key="3">
    <source>
        <dbReference type="ARBA" id="ARBA00012895"/>
    </source>
</evidence>
<dbReference type="Pfam" id="PF18053">
    <property type="entry name" value="GyrB_insert"/>
    <property type="match status" value="1"/>
</dbReference>
<dbReference type="EMBL" id="ADBS01000001">
    <property type="protein sequence ID" value="EEZ42217.1"/>
    <property type="molecule type" value="Genomic_DNA"/>
</dbReference>
<dbReference type="InterPro" id="IPR001241">
    <property type="entry name" value="Topo_IIA"/>
</dbReference>
<comment type="function">
    <text evidence="13">A type II topoisomerase that negatively supercoils closed circular double-stranded (ds) DNA in an ATP-dependent manner to modulate DNA topology and maintain chromosomes in an underwound state. Negative supercoiling favors strand separation, and DNA replication, transcription, recombination and repair, all of which involve strand separation. Also able to catalyze the interconversion of other topological isomers of dsDNA rings, including catenanes and knotted rings. Type II topoisomerases break and join 2 DNA strands simultaneously in an ATP-dependent manner.</text>
</comment>
<dbReference type="GO" id="GO:0003918">
    <property type="term" value="F:DNA topoisomerase type II (double strand cut, ATP-hydrolyzing) activity"/>
    <property type="evidence" value="ECO:0007669"/>
    <property type="project" value="UniProtKB-UniRule"/>
</dbReference>
<keyword evidence="8 13" id="KW-0067">ATP-binding</keyword>
<dbReference type="AlphaFoldDB" id="D0Z136"/>
<dbReference type="Gene3D" id="3.40.50.670">
    <property type="match status" value="2"/>
</dbReference>
<dbReference type="Gene3D" id="3.30.565.10">
    <property type="entry name" value="Histidine kinase-like ATPase, C-terminal domain"/>
    <property type="match status" value="1"/>
</dbReference>
<keyword evidence="6 13" id="KW-0479">Metal-binding</keyword>
<evidence type="ECO:0000256" key="1">
    <source>
        <dbReference type="ARBA" id="ARBA00000185"/>
    </source>
</evidence>
<keyword evidence="7 13" id="KW-0547">Nucleotide-binding</keyword>
<dbReference type="PRINTS" id="PR01159">
    <property type="entry name" value="DNAGYRASEB"/>
</dbReference>
<dbReference type="SUPFAM" id="SSF54211">
    <property type="entry name" value="Ribosomal protein S5 domain 2-like"/>
    <property type="match status" value="1"/>
</dbReference>
<dbReference type="InterPro" id="IPR013759">
    <property type="entry name" value="Topo_IIA_B_C"/>
</dbReference>
<keyword evidence="16" id="KW-1185">Reference proteome</keyword>
<keyword evidence="10 13" id="KW-0799">Topoisomerase</keyword>
<organism evidence="15 16">
    <name type="scientific">Photobacterium damselae subsp. damselae CIP 102761</name>
    <dbReference type="NCBI Taxonomy" id="675817"/>
    <lineage>
        <taxon>Bacteria</taxon>
        <taxon>Pseudomonadati</taxon>
        <taxon>Pseudomonadota</taxon>
        <taxon>Gammaproteobacteria</taxon>
        <taxon>Vibrionales</taxon>
        <taxon>Vibrionaceae</taxon>
        <taxon>Photobacterium</taxon>
    </lineage>
</organism>
<evidence type="ECO:0000256" key="9">
    <source>
        <dbReference type="ARBA" id="ARBA00022842"/>
    </source>
</evidence>
<feature type="binding site" evidence="13">
    <location>
        <position position="414"/>
    </location>
    <ligand>
        <name>Mg(2+)</name>
        <dbReference type="ChEBI" id="CHEBI:18420"/>
        <label>1</label>
        <note>catalytic</note>
    </ligand>
</feature>
<keyword evidence="12 13" id="KW-0413">Isomerase</keyword>
<sequence>MLKGLDAVRKRPGMYIGDTDDGTGLHHMVFEVVDNSIDEALAGHCEDIVVTICEDGSVSVSDDGRGIPTELHPEEGVSAAEVIMTVLHAGGKFDDNSYKVSGGLHGVGVSVVNALSEKVELTIYRHGHIHRQIYRHGVPQAPLEVIGDTDRTGTTIRFWPSSETFTNTTFQYEILAKRLRELSFLNSGVSIKLNDEREEGKQDHFMYEGGIQAFVEHLNRNKTPIHQKVFHFNVEREDGITVEVAMQWNDGFQENIYCFTNNIPQRDGGTHLAGFRGALTRTLNNYMEKEGYSKKAKAATSGDDAREGLTAVISVKVPDPKFSSQTKDKLVSSEVKSAVESTMGEKLGEFLLENPGDAKTVCTKIIDASRAREAARKAREMTRRKGALDLAGLPGKLADCQEKDPALSELYIVEGDSAGGSAKQGRNRKNQAILPLKGKILNVEKARFDKMLSSQEVATLITAMGCGIGRDEYNPDKLRYHSIIIMTDADVDGSHIRTLLLTFFYRQMPELIERGHIYIAQPPLYKVKKGKQEQYIKDDEDMQQFQTSLALENAALFTTEGAPAMAGLALENLVGQYNSTMKLIERMSRRYPTLLLNELVHQPRLTAEMLSDRAQVEAWVTPVIEALNAKQSGESHYTFDIVVDSENNHFLPKVVVRTHGVDHEYPLSFELICSKEYSKLADLSEVLNGLLDDSAYVQRGERKQPVASFKEVLEWLNKESRRGLSLQRYKGLGEMNPDQLWETTMDPESRRMMRVTINDAVAADELFTTLMGDQVEPRRNFIEANALNANLDV</sequence>
<dbReference type="SUPFAM" id="SSF56719">
    <property type="entry name" value="Type II DNA topoisomerase"/>
    <property type="match status" value="1"/>
</dbReference>
<dbReference type="GO" id="GO:0046872">
    <property type="term" value="F:metal ion binding"/>
    <property type="evidence" value="ECO:0007669"/>
    <property type="project" value="UniProtKB-KW"/>
</dbReference>
<dbReference type="PANTHER" id="PTHR45866:SF1">
    <property type="entry name" value="DNA GYRASE SUBUNIT B, MITOCHONDRIAL"/>
    <property type="match status" value="1"/>
</dbReference>
<dbReference type="Pfam" id="PF21249">
    <property type="entry name" value="GyrB_hook"/>
    <property type="match status" value="1"/>
</dbReference>
<evidence type="ECO:0000313" key="16">
    <source>
        <dbReference type="Proteomes" id="UP000003579"/>
    </source>
</evidence>
<feature type="binding site" evidence="13">
    <location>
        <position position="490"/>
    </location>
    <ligand>
        <name>Mg(2+)</name>
        <dbReference type="ChEBI" id="CHEBI:18420"/>
        <label>2</label>
    </ligand>
</feature>
<dbReference type="GO" id="GO:0006265">
    <property type="term" value="P:DNA topological change"/>
    <property type="evidence" value="ECO:0007669"/>
    <property type="project" value="UniProtKB-UniRule"/>
</dbReference>
<keyword evidence="5 13" id="KW-0963">Cytoplasm</keyword>
<dbReference type="Gene3D" id="3.10.20.690">
    <property type="match status" value="1"/>
</dbReference>
<dbReference type="GO" id="GO:0005694">
    <property type="term" value="C:chromosome"/>
    <property type="evidence" value="ECO:0007669"/>
    <property type="project" value="InterPro"/>
</dbReference>
<dbReference type="CDD" id="cd00822">
    <property type="entry name" value="TopoII_Trans_DNA_gyrase"/>
    <property type="match status" value="1"/>
</dbReference>
<dbReference type="Pfam" id="PF00986">
    <property type="entry name" value="DNA_gyraseB_C"/>
    <property type="match status" value="1"/>
</dbReference>
<dbReference type="SMART" id="SM00433">
    <property type="entry name" value="TOP2c"/>
    <property type="match status" value="1"/>
</dbReference>
<evidence type="ECO:0000256" key="10">
    <source>
        <dbReference type="ARBA" id="ARBA00023029"/>
    </source>
</evidence>
<dbReference type="GO" id="GO:0005524">
    <property type="term" value="F:ATP binding"/>
    <property type="evidence" value="ECO:0007669"/>
    <property type="project" value="UniProtKB-UniRule"/>
</dbReference>
<comment type="subunit">
    <text evidence="13">Heterotetramer, composed of two GyrA and two GyrB chains. In the heterotetramer, GyrA contains the active site tyrosine that forms a transient covalent intermediate with DNA, while GyrB binds cofactors and catalyzes ATP hydrolysis.</text>
</comment>
<dbReference type="InterPro" id="IPR036890">
    <property type="entry name" value="HATPase_C_sf"/>
</dbReference>
<dbReference type="FunFam" id="3.40.50.670:FF:000004">
    <property type="entry name" value="DNA gyrase subunit B"/>
    <property type="match status" value="1"/>
</dbReference>
<dbReference type="GO" id="GO:0003677">
    <property type="term" value="F:DNA binding"/>
    <property type="evidence" value="ECO:0007669"/>
    <property type="project" value="UniProtKB-KW"/>
</dbReference>
<dbReference type="InterPro" id="IPR041423">
    <property type="entry name" value="GyrB_insert"/>
</dbReference>
<dbReference type="CDD" id="cd16928">
    <property type="entry name" value="HATPase_GyrB-like"/>
    <property type="match status" value="1"/>
</dbReference>
<dbReference type="Pfam" id="PF00204">
    <property type="entry name" value="DNA_gyraseB"/>
    <property type="match status" value="1"/>
</dbReference>
<evidence type="ECO:0000256" key="13">
    <source>
        <dbReference type="HAMAP-Rule" id="MF_01898"/>
    </source>
</evidence>
<feature type="domain" description="Toprim" evidence="14">
    <location>
        <begin position="408"/>
        <end position="523"/>
    </location>
</feature>
<evidence type="ECO:0000256" key="2">
    <source>
        <dbReference type="ARBA" id="ARBA00010708"/>
    </source>
</evidence>
<dbReference type="HAMAP" id="MF_01898">
    <property type="entry name" value="GyrB"/>
    <property type="match status" value="1"/>
</dbReference>
<dbReference type="Pfam" id="PF02518">
    <property type="entry name" value="HATPase_c"/>
    <property type="match status" value="1"/>
</dbReference>
<dbReference type="SMART" id="SM00387">
    <property type="entry name" value="HATPase_c"/>
    <property type="match status" value="1"/>
</dbReference>
<dbReference type="InterPro" id="IPR014721">
    <property type="entry name" value="Ribsml_uS5_D2-typ_fold_subgr"/>
</dbReference>
<dbReference type="NCBIfam" id="NF011501">
    <property type="entry name" value="PRK14939.1"/>
    <property type="match status" value="1"/>
</dbReference>
<dbReference type="InterPro" id="IPR034160">
    <property type="entry name" value="TOPRIM_GyrB"/>
</dbReference>
<keyword evidence="9 13" id="KW-0460">Magnesium</keyword>
<dbReference type="Gene3D" id="3.30.230.10">
    <property type="match status" value="1"/>
</dbReference>
<dbReference type="GO" id="GO:0006261">
    <property type="term" value="P:DNA-templated DNA replication"/>
    <property type="evidence" value="ECO:0007669"/>
    <property type="project" value="UniProtKB-UniRule"/>
</dbReference>
<dbReference type="InterPro" id="IPR020568">
    <property type="entry name" value="Ribosomal_Su5_D2-typ_SF"/>
</dbReference>
<dbReference type="InterPro" id="IPR002288">
    <property type="entry name" value="DNA_gyrase_B_C"/>
</dbReference>
<dbReference type="Proteomes" id="UP000003579">
    <property type="component" value="Unassembled WGS sequence"/>
</dbReference>
<dbReference type="NCBIfam" id="NF004189">
    <property type="entry name" value="PRK05644.1"/>
    <property type="match status" value="1"/>
</dbReference>
<comment type="subcellular location">
    <subcellularLocation>
        <location evidence="13">Cytoplasm</location>
    </subcellularLocation>
</comment>